<dbReference type="eggNOG" id="ENOG502QT9R">
    <property type="taxonomic scope" value="Eukaryota"/>
</dbReference>
<dbReference type="EMBL" id="KE504147">
    <property type="protein sequence ID" value="EPT00751.1"/>
    <property type="molecule type" value="Genomic_DNA"/>
</dbReference>
<evidence type="ECO:0000313" key="5">
    <source>
        <dbReference type="EMBL" id="EPT00751.1"/>
    </source>
</evidence>
<evidence type="ECO:0000313" key="6">
    <source>
        <dbReference type="Proteomes" id="UP000015241"/>
    </source>
</evidence>
<dbReference type="InterPro" id="IPR056337">
    <property type="entry name" value="LHD_YVC1"/>
</dbReference>
<feature type="compositionally biased region" description="Polar residues" evidence="1">
    <location>
        <begin position="610"/>
        <end position="627"/>
    </location>
</feature>
<sequence length="832" mass="92450">MAEAQSESRPLLSTQAVDETEVYPILHMIRSLTAPDLTYTLVRPLEEKYNGYQRAGNLSVVFCLLVNCVYFRRDDHLMTASLSRTRAMLCEILAIRALSAHAHNMLDLALAITTSWPVYSGAPQELIERAREERDGDLEERIGNAIEMAILGQAKRFTNSSACQKVIDWIWSGKIVYQADSSRSILSDTYKRTPVHFYDPHKAPLLDHYRLKVPAIRSVLEFMNFLSLFTLFVVALEFSETERINAAEGIFMVYSLGFTLEKIAAMQEHGIKVYFKGTWNGFDLAFVTLYCTYAILRCVGVYNRHLWASLAGMDILACIAVLMFPRLAFVTLKDNVMVLSLRAMIVQFVILMVIAAFCFGGFLYALWTLSRSEAGQIAWWMLDLWFGLDASGFDNASKFHPIFGPTMMVTYACLSNTLLLTSTPMSLSRGTYLTLLQILSNTFATINDDATSEAMFRRAVLTIEGVKADSLFSYQPPINLVALCIMLPASYILTPRWFHKVNVFMIRLTSFPILLLIAWYERQAKENRTATFSETMSKAADRVFDTLPRSIKRMTFFEGLSGPDADIDAIFDIGDFYENSALEMEDAEPSAPAEMPQRRSSALSRRRPSHTQSQTSTPARSTLSLSQKSERPSGPSAIPLPRARLNSIATRGVDLAQAIVSPLAQVFQPLVVDDDRDGDADALSQDGGGGGGALVSYGPASRRRLTSMARRPTAMAHGDFFGAAAGQAGISRRSPGQAVMTSPGSRMGMTGQALSSSPETRETTRTPEKERDARSGQGQGSSRLHEPLETAAEEQAEGAPSPTDRRLEEIERRQQRIEELLEKLVARASRSQ</sequence>
<evidence type="ECO:0000259" key="4">
    <source>
        <dbReference type="Pfam" id="PF23317"/>
    </source>
</evidence>
<evidence type="ECO:0008006" key="7">
    <source>
        <dbReference type="Google" id="ProtNLM"/>
    </source>
</evidence>
<feature type="region of interest" description="Disordered" evidence="1">
    <location>
        <begin position="677"/>
        <end position="706"/>
    </location>
</feature>
<evidence type="ECO:0000256" key="1">
    <source>
        <dbReference type="SAM" id="MobiDB-lite"/>
    </source>
</evidence>
<feature type="transmembrane region" description="Helical" evidence="2">
    <location>
        <begin position="501"/>
        <end position="520"/>
    </location>
</feature>
<evidence type="ECO:0000256" key="2">
    <source>
        <dbReference type="SAM" id="Phobius"/>
    </source>
</evidence>
<dbReference type="InterPro" id="IPR056336">
    <property type="entry name" value="YVC1_C"/>
</dbReference>
<dbReference type="PANTHER" id="PTHR35859">
    <property type="entry name" value="NONSELECTIVE CATION CHANNEL PROTEIN"/>
    <property type="match status" value="1"/>
</dbReference>
<keyword evidence="2" id="KW-0812">Transmembrane</keyword>
<dbReference type="InParanoid" id="S8FH69"/>
<reference evidence="5 6" key="1">
    <citation type="journal article" date="2012" name="Science">
        <title>The Paleozoic origin of enzymatic lignin decomposition reconstructed from 31 fungal genomes.</title>
        <authorList>
            <person name="Floudas D."/>
            <person name="Binder M."/>
            <person name="Riley R."/>
            <person name="Barry K."/>
            <person name="Blanchette R.A."/>
            <person name="Henrissat B."/>
            <person name="Martinez A.T."/>
            <person name="Otillar R."/>
            <person name="Spatafora J.W."/>
            <person name="Yadav J.S."/>
            <person name="Aerts A."/>
            <person name="Benoit I."/>
            <person name="Boyd A."/>
            <person name="Carlson A."/>
            <person name="Copeland A."/>
            <person name="Coutinho P.M."/>
            <person name="de Vries R.P."/>
            <person name="Ferreira P."/>
            <person name="Findley K."/>
            <person name="Foster B."/>
            <person name="Gaskell J."/>
            <person name="Glotzer D."/>
            <person name="Gorecki P."/>
            <person name="Heitman J."/>
            <person name="Hesse C."/>
            <person name="Hori C."/>
            <person name="Igarashi K."/>
            <person name="Jurgens J.A."/>
            <person name="Kallen N."/>
            <person name="Kersten P."/>
            <person name="Kohler A."/>
            <person name="Kuees U."/>
            <person name="Kumar T.K.A."/>
            <person name="Kuo A."/>
            <person name="LaButti K."/>
            <person name="Larrondo L.F."/>
            <person name="Lindquist E."/>
            <person name="Ling A."/>
            <person name="Lombard V."/>
            <person name="Lucas S."/>
            <person name="Lundell T."/>
            <person name="Martin R."/>
            <person name="McLaughlin D.J."/>
            <person name="Morgenstern I."/>
            <person name="Morin E."/>
            <person name="Murat C."/>
            <person name="Nagy L.G."/>
            <person name="Nolan M."/>
            <person name="Ohm R.A."/>
            <person name="Patyshakuliyeva A."/>
            <person name="Rokas A."/>
            <person name="Ruiz-Duenas F.J."/>
            <person name="Sabat G."/>
            <person name="Salamov A."/>
            <person name="Samejima M."/>
            <person name="Schmutz J."/>
            <person name="Slot J.C."/>
            <person name="St John F."/>
            <person name="Stenlid J."/>
            <person name="Sun H."/>
            <person name="Sun S."/>
            <person name="Syed K."/>
            <person name="Tsang A."/>
            <person name="Wiebenga A."/>
            <person name="Young D."/>
            <person name="Pisabarro A."/>
            <person name="Eastwood D.C."/>
            <person name="Martin F."/>
            <person name="Cullen D."/>
            <person name="Grigoriev I.V."/>
            <person name="Hibbett D.S."/>
        </authorList>
    </citation>
    <scope>NUCLEOTIDE SEQUENCE</scope>
    <source>
        <strain evidence="6">FP-58527</strain>
    </source>
</reference>
<feature type="region of interest" description="Disordered" evidence="1">
    <location>
        <begin position="727"/>
        <end position="811"/>
    </location>
</feature>
<dbReference type="Pfam" id="PF23317">
    <property type="entry name" value="YVC1_C"/>
    <property type="match status" value="1"/>
</dbReference>
<feature type="domain" description="YVC1 N-terminal linker helical" evidence="3">
    <location>
        <begin position="31"/>
        <end position="192"/>
    </location>
</feature>
<feature type="transmembrane region" description="Helical" evidence="2">
    <location>
        <begin position="477"/>
        <end position="494"/>
    </location>
</feature>
<protein>
    <recommendedName>
        <fullName evidence="7">Ion transport domain-containing protein</fullName>
    </recommendedName>
</protein>
<feature type="domain" description="Calcium channel YVC1-like C-terminal transmembrane" evidence="4">
    <location>
        <begin position="225"/>
        <end position="523"/>
    </location>
</feature>
<accession>S8FH69</accession>
<dbReference type="PANTHER" id="PTHR35859:SF1">
    <property type="entry name" value="NONSELECTIVE CATION CHANNEL PROTEIN"/>
    <property type="match status" value="1"/>
</dbReference>
<feature type="transmembrane region" description="Helical" evidence="2">
    <location>
        <begin position="308"/>
        <end position="329"/>
    </location>
</feature>
<dbReference type="AlphaFoldDB" id="S8FH69"/>
<dbReference type="InterPro" id="IPR052971">
    <property type="entry name" value="TRP_calcium_channel"/>
</dbReference>
<gene>
    <name evidence="5" type="ORF">FOMPIDRAFT_1030362</name>
</gene>
<evidence type="ECO:0000259" key="3">
    <source>
        <dbReference type="Pfam" id="PF23190"/>
    </source>
</evidence>
<dbReference type="Proteomes" id="UP000015241">
    <property type="component" value="Unassembled WGS sequence"/>
</dbReference>
<feature type="transmembrane region" description="Helical" evidence="2">
    <location>
        <begin position="341"/>
        <end position="365"/>
    </location>
</feature>
<feature type="transmembrane region" description="Helical" evidence="2">
    <location>
        <begin position="281"/>
        <end position="302"/>
    </location>
</feature>
<feature type="compositionally biased region" description="Basic and acidic residues" evidence="1">
    <location>
        <begin position="759"/>
        <end position="774"/>
    </location>
</feature>
<name>S8FH69_FOMSC</name>
<keyword evidence="6" id="KW-1185">Reference proteome</keyword>
<proteinExistence type="predicted"/>
<dbReference type="Pfam" id="PF23190">
    <property type="entry name" value="LHD_TRPY1"/>
    <property type="match status" value="1"/>
</dbReference>
<keyword evidence="2" id="KW-0472">Membrane</keyword>
<dbReference type="OrthoDB" id="2373987at2759"/>
<dbReference type="STRING" id="743788.S8FH69"/>
<dbReference type="HOGENOM" id="CLU_009570_1_1_1"/>
<organism evidence="5 6">
    <name type="scientific">Fomitopsis schrenkii</name>
    <name type="common">Brown rot fungus</name>
    <dbReference type="NCBI Taxonomy" id="2126942"/>
    <lineage>
        <taxon>Eukaryota</taxon>
        <taxon>Fungi</taxon>
        <taxon>Dikarya</taxon>
        <taxon>Basidiomycota</taxon>
        <taxon>Agaricomycotina</taxon>
        <taxon>Agaricomycetes</taxon>
        <taxon>Polyporales</taxon>
        <taxon>Fomitopsis</taxon>
    </lineage>
</organism>
<keyword evidence="2" id="KW-1133">Transmembrane helix</keyword>
<feature type="region of interest" description="Disordered" evidence="1">
    <location>
        <begin position="584"/>
        <end position="641"/>
    </location>
</feature>